<feature type="region of interest" description="Disordered" evidence="1">
    <location>
        <begin position="1"/>
        <end position="23"/>
    </location>
</feature>
<accession>A0A1H3DZL3</accession>
<dbReference type="RefSeq" id="WP_425441723.1">
    <property type="nucleotide sequence ID" value="NZ_FNOK01000014.1"/>
</dbReference>
<dbReference type="Proteomes" id="UP000199529">
    <property type="component" value="Unassembled WGS sequence"/>
</dbReference>
<dbReference type="STRING" id="418495.SAMN05216215_101438"/>
<evidence type="ECO:0000256" key="1">
    <source>
        <dbReference type="SAM" id="MobiDB-lite"/>
    </source>
</evidence>
<evidence type="ECO:0000313" key="3">
    <source>
        <dbReference type="Proteomes" id="UP000199529"/>
    </source>
</evidence>
<keyword evidence="3" id="KW-1185">Reference proteome</keyword>
<feature type="compositionally biased region" description="Basic and acidic residues" evidence="1">
    <location>
        <begin position="1"/>
        <end position="10"/>
    </location>
</feature>
<organism evidence="2 3">
    <name type="scientific">Saccharopolyspora shandongensis</name>
    <dbReference type="NCBI Taxonomy" id="418495"/>
    <lineage>
        <taxon>Bacteria</taxon>
        <taxon>Bacillati</taxon>
        <taxon>Actinomycetota</taxon>
        <taxon>Actinomycetes</taxon>
        <taxon>Pseudonocardiales</taxon>
        <taxon>Pseudonocardiaceae</taxon>
        <taxon>Saccharopolyspora</taxon>
    </lineage>
</organism>
<reference evidence="3" key="1">
    <citation type="submission" date="2016-10" db="EMBL/GenBank/DDBJ databases">
        <authorList>
            <person name="Varghese N."/>
            <person name="Submissions S."/>
        </authorList>
    </citation>
    <scope>NUCLEOTIDE SEQUENCE [LARGE SCALE GENOMIC DNA]</scope>
    <source>
        <strain evidence="3">CGMCC 4.3530</strain>
    </source>
</reference>
<gene>
    <name evidence="2" type="ORF">SAMN05216215_101438</name>
</gene>
<name>A0A1H3DZL3_9PSEU</name>
<evidence type="ECO:0000313" key="2">
    <source>
        <dbReference type="EMBL" id="SDX71837.1"/>
    </source>
</evidence>
<sequence length="43" mass="4803">MPTTMRRDTPPPRTGSSETEVPRGFLDYRRVSIIAKIASTPGR</sequence>
<dbReference type="AlphaFoldDB" id="A0A1H3DZL3"/>
<proteinExistence type="predicted"/>
<protein>
    <submittedName>
        <fullName evidence="2">Uncharacterized protein</fullName>
    </submittedName>
</protein>
<dbReference type="EMBL" id="FNOK01000014">
    <property type="protein sequence ID" value="SDX71837.1"/>
    <property type="molecule type" value="Genomic_DNA"/>
</dbReference>